<evidence type="ECO:0000313" key="2">
    <source>
        <dbReference type="EMBL" id="CAC9517651.1"/>
    </source>
</evidence>
<evidence type="ECO:0000313" key="3">
    <source>
        <dbReference type="Proteomes" id="UP000255414"/>
    </source>
</evidence>
<proteinExistence type="predicted"/>
<gene>
    <name evidence="2" type="ORF">LINF_310009500</name>
</gene>
<dbReference type="AlphaFoldDB" id="A0A6L0XWP7"/>
<keyword evidence="1" id="KW-1133">Transmembrane helix</keyword>
<dbReference type="VEuPathDB" id="TriTrypDB:LINF_310009500"/>
<organism evidence="2 3">
    <name type="scientific">Leishmania infantum</name>
    <dbReference type="NCBI Taxonomy" id="5671"/>
    <lineage>
        <taxon>Eukaryota</taxon>
        <taxon>Discoba</taxon>
        <taxon>Euglenozoa</taxon>
        <taxon>Kinetoplastea</taxon>
        <taxon>Metakinetoplastina</taxon>
        <taxon>Trypanosomatida</taxon>
        <taxon>Trypanosomatidae</taxon>
        <taxon>Leishmaniinae</taxon>
        <taxon>Leishmania</taxon>
    </lineage>
</organism>
<evidence type="ECO:0000256" key="1">
    <source>
        <dbReference type="SAM" id="Phobius"/>
    </source>
</evidence>
<dbReference type="Proteomes" id="UP000255414">
    <property type="component" value="Chromosome 31"/>
</dbReference>
<reference evidence="2" key="1">
    <citation type="submission" date="2020-06" db="EMBL/GenBank/DDBJ databases">
        <authorList>
            <person name="Gonzalez-de la Fuente S."/>
            <person name="Peiro-Pastor R."/>
            <person name="Rastrojo A."/>
            <person name="Moreno J."/>
            <person name="Carrasco-Ramiro F."/>
            <person name="Requena JM."/>
            <person name="Aguado B."/>
        </authorList>
    </citation>
    <scope>NUCLEOTIDE SEQUENCE</scope>
</reference>
<keyword evidence="1" id="KW-0812">Transmembrane</keyword>
<feature type="transmembrane region" description="Helical" evidence="1">
    <location>
        <begin position="52"/>
        <end position="74"/>
    </location>
</feature>
<keyword evidence="1" id="KW-0472">Membrane</keyword>
<name>A0A6L0XWP7_LEIIN</name>
<sequence length="75" mass="8529">MKFTKAKVCHAQGALVTNSRSQAQYPFFCVPSQQPSVHPMPARKGHTHKKHLCTHLHICIHVYVSLFSVVLFLFL</sequence>
<protein>
    <submittedName>
        <fullName evidence="2">Hypothetical_protein_-_conserved</fullName>
    </submittedName>
</protein>
<accession>A0A6L0XWP7</accession>
<dbReference type="EMBL" id="LR812964">
    <property type="protein sequence ID" value="CAC9517651.1"/>
    <property type="molecule type" value="Genomic_DNA"/>
</dbReference>